<dbReference type="AlphaFoldDB" id="A0A6J6NLJ0"/>
<protein>
    <submittedName>
        <fullName evidence="2">Unannotated protein</fullName>
    </submittedName>
</protein>
<feature type="transmembrane region" description="Helical" evidence="1">
    <location>
        <begin position="64"/>
        <end position="84"/>
    </location>
</feature>
<organism evidence="2">
    <name type="scientific">freshwater metagenome</name>
    <dbReference type="NCBI Taxonomy" id="449393"/>
    <lineage>
        <taxon>unclassified sequences</taxon>
        <taxon>metagenomes</taxon>
        <taxon>ecological metagenomes</taxon>
    </lineage>
</organism>
<evidence type="ECO:0000313" key="2">
    <source>
        <dbReference type="EMBL" id="CAB4686962.1"/>
    </source>
</evidence>
<name>A0A6J6NLJ0_9ZZZZ</name>
<gene>
    <name evidence="2" type="ORF">UFOPK2310_01566</name>
</gene>
<keyword evidence="1" id="KW-1133">Transmembrane helix</keyword>
<reference evidence="2" key="1">
    <citation type="submission" date="2020-05" db="EMBL/GenBank/DDBJ databases">
        <authorList>
            <person name="Chiriac C."/>
            <person name="Salcher M."/>
            <person name="Ghai R."/>
            <person name="Kavagutti S V."/>
        </authorList>
    </citation>
    <scope>NUCLEOTIDE SEQUENCE</scope>
</reference>
<keyword evidence="1" id="KW-0812">Transmembrane</keyword>
<dbReference type="EMBL" id="CAEZWW010000256">
    <property type="protein sequence ID" value="CAB4686962.1"/>
    <property type="molecule type" value="Genomic_DNA"/>
</dbReference>
<proteinExistence type="predicted"/>
<feature type="transmembrane region" description="Helical" evidence="1">
    <location>
        <begin position="222"/>
        <end position="242"/>
    </location>
</feature>
<accession>A0A6J6NLJ0</accession>
<sequence length="277" mass="30267">MYGRVFLWHTVRVKTVSRFFNSLPVSQGLLLVLKALPVAIFVLILRWILHYGFGVNGLMSFSDAAAVLTGATVIVGLMLAGVMADYKESEKLPSVIGGSLLSINSLAHGALATKGVDTAFIRPRLAQVAETINEWLYDRVGDDQVPMAQGMVNELIIDVEKAGGTTHYLTRLLIQASDLGVALQRVMVIRNTMFIKAGYALMTILVSIVLILFVLVDFPSEFAQWLVIGALSLAYTYLLLLVRDLDNPFGYGQHDGRGSGADVDITPFTKAYRELTA</sequence>
<keyword evidence="1" id="KW-0472">Membrane</keyword>
<feature type="transmembrane region" description="Helical" evidence="1">
    <location>
        <begin position="197"/>
        <end position="216"/>
    </location>
</feature>
<evidence type="ECO:0000256" key="1">
    <source>
        <dbReference type="SAM" id="Phobius"/>
    </source>
</evidence>
<feature type="transmembrane region" description="Helical" evidence="1">
    <location>
        <begin position="28"/>
        <end position="49"/>
    </location>
</feature>